<sequence length="72" mass="8480">MMKYLQCEQVLAYRNDHFEVEKRAYQRCLVSYEHLKKICQEPNPSTKMQSNKEASLISEPENKVKSDPGLDM</sequence>
<dbReference type="OrthoDB" id="5351104at2"/>
<evidence type="ECO:0000313" key="2">
    <source>
        <dbReference type="EMBL" id="SDC20822.1"/>
    </source>
</evidence>
<dbReference type="STRING" id="1219383.SAMN05421733_11222"/>
<organism evidence="2 3">
    <name type="scientific">Acinetobacter boissieri</name>
    <dbReference type="NCBI Taxonomy" id="1219383"/>
    <lineage>
        <taxon>Bacteria</taxon>
        <taxon>Pseudomonadati</taxon>
        <taxon>Pseudomonadota</taxon>
        <taxon>Gammaproteobacteria</taxon>
        <taxon>Moraxellales</taxon>
        <taxon>Moraxellaceae</taxon>
        <taxon>Acinetobacter</taxon>
    </lineage>
</organism>
<keyword evidence="3" id="KW-1185">Reference proteome</keyword>
<feature type="compositionally biased region" description="Basic and acidic residues" evidence="1">
    <location>
        <begin position="60"/>
        <end position="72"/>
    </location>
</feature>
<dbReference type="EMBL" id="FMYL01000012">
    <property type="protein sequence ID" value="SDC20822.1"/>
    <property type="molecule type" value="Genomic_DNA"/>
</dbReference>
<protein>
    <submittedName>
        <fullName evidence="2">Uncharacterized protein</fullName>
    </submittedName>
</protein>
<reference evidence="3" key="1">
    <citation type="submission" date="2016-09" db="EMBL/GenBank/DDBJ databases">
        <authorList>
            <person name="Varghese N."/>
            <person name="Submissions S."/>
        </authorList>
    </citation>
    <scope>NUCLEOTIDE SEQUENCE [LARGE SCALE GENOMIC DNA]</scope>
    <source>
        <strain evidence="3">ANC 4422</strain>
    </source>
</reference>
<proteinExistence type="predicted"/>
<dbReference type="AlphaFoldDB" id="A0A1G6JPY9"/>
<name>A0A1G6JPY9_9GAMM</name>
<feature type="region of interest" description="Disordered" evidence="1">
    <location>
        <begin position="42"/>
        <end position="72"/>
    </location>
</feature>
<evidence type="ECO:0000313" key="3">
    <source>
        <dbReference type="Proteomes" id="UP000242501"/>
    </source>
</evidence>
<gene>
    <name evidence="2" type="ORF">SAMN05421733_11222</name>
</gene>
<evidence type="ECO:0000256" key="1">
    <source>
        <dbReference type="SAM" id="MobiDB-lite"/>
    </source>
</evidence>
<dbReference type="RefSeq" id="WP_092749694.1">
    <property type="nucleotide sequence ID" value="NZ_FMYL01000012.1"/>
</dbReference>
<dbReference type="Proteomes" id="UP000242501">
    <property type="component" value="Unassembled WGS sequence"/>
</dbReference>
<feature type="compositionally biased region" description="Polar residues" evidence="1">
    <location>
        <begin position="42"/>
        <end position="53"/>
    </location>
</feature>
<accession>A0A1G6JPY9</accession>